<dbReference type="AlphaFoldDB" id="A0A194UYK3"/>
<dbReference type="Proteomes" id="UP000078576">
    <property type="component" value="Unassembled WGS sequence"/>
</dbReference>
<feature type="chain" id="PRO_5008265994" evidence="1">
    <location>
        <begin position="33"/>
        <end position="88"/>
    </location>
</feature>
<reference evidence="3" key="1">
    <citation type="submission" date="2014-12" db="EMBL/GenBank/DDBJ databases">
        <title>Genome Sequence of Valsa Canker Pathogens Uncovers a Specific Adaption of Colonization on Woody Bark.</title>
        <authorList>
            <person name="Yin Z."/>
            <person name="Liu H."/>
            <person name="Gao X."/>
            <person name="Li Z."/>
            <person name="Song N."/>
            <person name="Ke X."/>
            <person name="Dai Q."/>
            <person name="Wu Y."/>
            <person name="Sun Y."/>
            <person name="Xu J.-R."/>
            <person name="Kang Z.K."/>
            <person name="Wang L."/>
            <person name="Huang L."/>
        </authorList>
    </citation>
    <scope>NUCLEOTIDE SEQUENCE [LARGE SCALE GENOMIC DNA]</scope>
    <source>
        <strain evidence="3">SXYL134</strain>
    </source>
</reference>
<sequence length="88" mass="9354">MTNLLPTSAHIKMQFARLTGIVALALSTATTALPTGSQMESRQISSCETKWMNEYMDCISACPDGGLTDSPCLDTCNNMESASTACGR</sequence>
<evidence type="ECO:0000313" key="2">
    <source>
        <dbReference type="EMBL" id="KUI56704.1"/>
    </source>
</evidence>
<protein>
    <submittedName>
        <fullName evidence="2">Uncharacterized protein</fullName>
    </submittedName>
</protein>
<dbReference type="EMBL" id="KN714691">
    <property type="protein sequence ID" value="KUI56704.1"/>
    <property type="molecule type" value="Genomic_DNA"/>
</dbReference>
<evidence type="ECO:0000313" key="3">
    <source>
        <dbReference type="Proteomes" id="UP000078576"/>
    </source>
</evidence>
<accession>A0A194UYK3</accession>
<keyword evidence="3" id="KW-1185">Reference proteome</keyword>
<organism evidence="2 3">
    <name type="scientific">Cytospora mali</name>
    <name type="common">Apple Valsa canker fungus</name>
    <name type="synonym">Valsa mali</name>
    <dbReference type="NCBI Taxonomy" id="578113"/>
    <lineage>
        <taxon>Eukaryota</taxon>
        <taxon>Fungi</taxon>
        <taxon>Dikarya</taxon>
        <taxon>Ascomycota</taxon>
        <taxon>Pezizomycotina</taxon>
        <taxon>Sordariomycetes</taxon>
        <taxon>Sordariomycetidae</taxon>
        <taxon>Diaporthales</taxon>
        <taxon>Cytosporaceae</taxon>
        <taxon>Cytospora</taxon>
    </lineage>
</organism>
<keyword evidence="1" id="KW-0732">Signal</keyword>
<proteinExistence type="predicted"/>
<feature type="signal peptide" evidence="1">
    <location>
        <begin position="1"/>
        <end position="32"/>
    </location>
</feature>
<evidence type="ECO:0000256" key="1">
    <source>
        <dbReference type="SAM" id="SignalP"/>
    </source>
</evidence>
<gene>
    <name evidence="2" type="ORF">VP1G_03980</name>
</gene>
<name>A0A194UYK3_CYTMA</name>